<dbReference type="InterPro" id="IPR002146">
    <property type="entry name" value="ATP_synth_b/b'su_bac/chlpt"/>
</dbReference>
<keyword evidence="3 13" id="KW-0138">CF(0)</keyword>
<keyword evidence="5 13" id="KW-0375">Hydrogen ion transport</keyword>
<protein>
    <submittedName>
        <fullName evidence="16">ATP synthase F0 subunit B</fullName>
    </submittedName>
</protein>
<evidence type="ECO:0000256" key="10">
    <source>
        <dbReference type="ARBA" id="ARBA00025198"/>
    </source>
</evidence>
<sequence>MEQIFETLKGIIVRALPTFALVILLHWFLKKVLFQPMEKVLEERRKKTEGAVEASEATLALVNEKLATYENSLADARAEIYKEQEAGRKRLADQQAKAVEAARIKAGERVAAVKAELALEVDKATATLAAESDRLAEEIAGLVLAGKVQ</sequence>
<name>A0A7S7SIN2_PALFE</name>
<dbReference type="AlphaFoldDB" id="A0A7S7SIN2"/>
<gene>
    <name evidence="16" type="ORF">IRI77_26160</name>
</gene>
<evidence type="ECO:0000256" key="2">
    <source>
        <dbReference type="ARBA" id="ARBA00022448"/>
    </source>
</evidence>
<comment type="function">
    <text evidence="11">Component of the F(0) channel, it forms part of the peripheral stalk, linking F(1) to F(0). The b'-subunit is a diverged and duplicated form of b found in plants and photosynthetic bacteria.</text>
</comment>
<accession>A0A7S7SIN2</accession>
<dbReference type="EMBL" id="CP063849">
    <property type="protein sequence ID" value="QOY86274.1"/>
    <property type="molecule type" value="Genomic_DNA"/>
</dbReference>
<comment type="similarity">
    <text evidence="1 13">Belongs to the ATPase B chain family.</text>
</comment>
<evidence type="ECO:0000256" key="4">
    <source>
        <dbReference type="ARBA" id="ARBA00022692"/>
    </source>
</evidence>
<dbReference type="InterPro" id="IPR050059">
    <property type="entry name" value="ATP_synthase_B_chain"/>
</dbReference>
<dbReference type="RefSeq" id="WP_194447943.1">
    <property type="nucleotide sequence ID" value="NZ_CP063849.1"/>
</dbReference>
<dbReference type="GO" id="GO:0015986">
    <property type="term" value="P:proton motive force-driven ATP synthesis"/>
    <property type="evidence" value="ECO:0007669"/>
    <property type="project" value="InterPro"/>
</dbReference>
<dbReference type="Pfam" id="PF00430">
    <property type="entry name" value="ATP-synt_B"/>
    <property type="match status" value="1"/>
</dbReference>
<dbReference type="GO" id="GO:0012505">
    <property type="term" value="C:endomembrane system"/>
    <property type="evidence" value="ECO:0007669"/>
    <property type="project" value="UniProtKB-SubCell"/>
</dbReference>
<reference evidence="16 17" key="1">
    <citation type="submission" date="2020-10" db="EMBL/GenBank/DDBJ databases">
        <title>Complete genome sequence of Paludibaculum fermentans P105T, a facultatively anaerobic acidobacterium capable of dissimilatory Fe(III) reduction.</title>
        <authorList>
            <person name="Dedysh S.N."/>
            <person name="Beletsky A.V."/>
            <person name="Kulichevskaya I.S."/>
            <person name="Mardanov A.V."/>
            <person name="Ravin N.V."/>
        </authorList>
    </citation>
    <scope>NUCLEOTIDE SEQUENCE [LARGE SCALE GENOMIC DNA]</scope>
    <source>
        <strain evidence="16 17">P105</strain>
    </source>
</reference>
<evidence type="ECO:0000256" key="3">
    <source>
        <dbReference type="ARBA" id="ARBA00022547"/>
    </source>
</evidence>
<dbReference type="CDD" id="cd06503">
    <property type="entry name" value="ATP-synt_Fo_b"/>
    <property type="match status" value="1"/>
</dbReference>
<dbReference type="KEGG" id="pfer:IRI77_26160"/>
<comment type="subcellular location">
    <subcellularLocation>
        <location evidence="12">Endomembrane system</location>
        <topology evidence="12">Single-pass membrane protein</topology>
    </subcellularLocation>
</comment>
<evidence type="ECO:0000256" key="5">
    <source>
        <dbReference type="ARBA" id="ARBA00022781"/>
    </source>
</evidence>
<dbReference type="GO" id="GO:0045259">
    <property type="term" value="C:proton-transporting ATP synthase complex"/>
    <property type="evidence" value="ECO:0007669"/>
    <property type="project" value="UniProtKB-KW"/>
</dbReference>
<evidence type="ECO:0000313" key="16">
    <source>
        <dbReference type="EMBL" id="QOY86274.1"/>
    </source>
</evidence>
<evidence type="ECO:0000256" key="13">
    <source>
        <dbReference type="RuleBase" id="RU003848"/>
    </source>
</evidence>
<evidence type="ECO:0000256" key="15">
    <source>
        <dbReference type="SAM" id="Phobius"/>
    </source>
</evidence>
<keyword evidence="9" id="KW-0066">ATP synthesis</keyword>
<evidence type="ECO:0000256" key="8">
    <source>
        <dbReference type="ARBA" id="ARBA00023136"/>
    </source>
</evidence>
<dbReference type="GO" id="GO:0046961">
    <property type="term" value="F:proton-transporting ATPase activity, rotational mechanism"/>
    <property type="evidence" value="ECO:0007669"/>
    <property type="project" value="TreeGrafter"/>
</dbReference>
<feature type="transmembrane region" description="Helical" evidence="15">
    <location>
        <begin position="12"/>
        <end position="29"/>
    </location>
</feature>
<evidence type="ECO:0000256" key="14">
    <source>
        <dbReference type="SAM" id="Coils"/>
    </source>
</evidence>
<evidence type="ECO:0000313" key="17">
    <source>
        <dbReference type="Proteomes" id="UP000593892"/>
    </source>
</evidence>
<dbReference type="PANTHER" id="PTHR33445:SF2">
    <property type="entry name" value="ATP SYNTHASE SUBUNIT B', CHLOROPLASTIC"/>
    <property type="match status" value="1"/>
</dbReference>
<keyword evidence="6 15" id="KW-1133">Transmembrane helix</keyword>
<keyword evidence="17" id="KW-1185">Reference proteome</keyword>
<feature type="coiled-coil region" evidence="14">
    <location>
        <begin position="52"/>
        <end position="86"/>
    </location>
</feature>
<evidence type="ECO:0000256" key="1">
    <source>
        <dbReference type="ARBA" id="ARBA00005513"/>
    </source>
</evidence>
<keyword evidence="2 13" id="KW-0813">Transport</keyword>
<evidence type="ECO:0000256" key="7">
    <source>
        <dbReference type="ARBA" id="ARBA00023065"/>
    </source>
</evidence>
<evidence type="ECO:0000256" key="12">
    <source>
        <dbReference type="ARBA" id="ARBA00037847"/>
    </source>
</evidence>
<evidence type="ECO:0000256" key="6">
    <source>
        <dbReference type="ARBA" id="ARBA00022989"/>
    </source>
</evidence>
<evidence type="ECO:0000256" key="11">
    <source>
        <dbReference type="ARBA" id="ARBA00025614"/>
    </source>
</evidence>
<dbReference type="Proteomes" id="UP000593892">
    <property type="component" value="Chromosome"/>
</dbReference>
<evidence type="ECO:0000256" key="9">
    <source>
        <dbReference type="ARBA" id="ARBA00023310"/>
    </source>
</evidence>
<comment type="function">
    <text evidence="10">F(1)F(0) ATP synthase produces ATP from ADP in the presence of a proton or sodium gradient. F-type ATPases consist of two structural domains, F(1) containing the extramembraneous catalytic core and F(0) containing the membrane proton channel, linked together by a central stalk and a peripheral stalk. During catalysis, ATP synthesis in the catalytic domain of F(1) is coupled via a rotary mechanism of the central stalk subunits to proton translocation.</text>
</comment>
<proteinExistence type="inferred from homology"/>
<keyword evidence="7 13" id="KW-0406">Ion transport</keyword>
<dbReference type="PANTHER" id="PTHR33445">
    <property type="entry name" value="ATP SYNTHASE SUBUNIT B', CHLOROPLASTIC"/>
    <property type="match status" value="1"/>
</dbReference>
<keyword evidence="4 13" id="KW-0812">Transmembrane</keyword>
<organism evidence="16 17">
    <name type="scientific">Paludibaculum fermentans</name>
    <dbReference type="NCBI Taxonomy" id="1473598"/>
    <lineage>
        <taxon>Bacteria</taxon>
        <taxon>Pseudomonadati</taxon>
        <taxon>Acidobacteriota</taxon>
        <taxon>Terriglobia</taxon>
        <taxon>Bryobacterales</taxon>
        <taxon>Bryobacteraceae</taxon>
        <taxon>Paludibaculum</taxon>
    </lineage>
</organism>
<keyword evidence="14" id="KW-0175">Coiled coil</keyword>
<keyword evidence="8 15" id="KW-0472">Membrane</keyword>